<dbReference type="RefSeq" id="WP_229676139.1">
    <property type="nucleotide sequence ID" value="NZ_BMIG01000002.1"/>
</dbReference>
<dbReference type="PANTHER" id="PTHR24221">
    <property type="entry name" value="ATP-BINDING CASSETTE SUB-FAMILY B"/>
    <property type="match status" value="1"/>
</dbReference>
<reference evidence="7" key="2">
    <citation type="submission" date="2020-09" db="EMBL/GenBank/DDBJ databases">
        <authorList>
            <person name="Sun Q."/>
            <person name="Zhou Y."/>
        </authorList>
    </citation>
    <scope>NUCLEOTIDE SEQUENCE</scope>
    <source>
        <strain evidence="7">CGMCC 1.15322</strain>
    </source>
</reference>
<dbReference type="PANTHER" id="PTHR24221:SF654">
    <property type="entry name" value="ATP-BINDING CASSETTE SUB-FAMILY B MEMBER 6"/>
    <property type="match status" value="1"/>
</dbReference>
<dbReference type="Pfam" id="PF00664">
    <property type="entry name" value="ABC_membrane"/>
    <property type="match status" value="1"/>
</dbReference>
<name>A0A916WCR4_9BURK</name>
<comment type="caution">
    <text evidence="7">The sequence shown here is derived from an EMBL/GenBank/DDBJ whole genome shotgun (WGS) entry which is preliminary data.</text>
</comment>
<evidence type="ECO:0000256" key="2">
    <source>
        <dbReference type="ARBA" id="ARBA00022692"/>
    </source>
</evidence>
<evidence type="ECO:0000256" key="1">
    <source>
        <dbReference type="ARBA" id="ARBA00004651"/>
    </source>
</evidence>
<dbReference type="SUPFAM" id="SSF52540">
    <property type="entry name" value="P-loop containing nucleoside triphosphate hydrolases"/>
    <property type="match status" value="1"/>
</dbReference>
<dbReference type="AlphaFoldDB" id="A0A916WCR4"/>
<dbReference type="GO" id="GO:0140359">
    <property type="term" value="F:ABC-type transporter activity"/>
    <property type="evidence" value="ECO:0007669"/>
    <property type="project" value="InterPro"/>
</dbReference>
<dbReference type="InterPro" id="IPR011527">
    <property type="entry name" value="ABC1_TM_dom"/>
</dbReference>
<organism evidence="7 8">
    <name type="scientific">Polaromonas eurypsychrophila</name>
    <dbReference type="NCBI Taxonomy" id="1614635"/>
    <lineage>
        <taxon>Bacteria</taxon>
        <taxon>Pseudomonadati</taxon>
        <taxon>Pseudomonadota</taxon>
        <taxon>Betaproteobacteria</taxon>
        <taxon>Burkholderiales</taxon>
        <taxon>Comamonadaceae</taxon>
        <taxon>Polaromonas</taxon>
    </lineage>
</organism>
<dbReference type="GO" id="GO:0005524">
    <property type="term" value="F:ATP binding"/>
    <property type="evidence" value="ECO:0007669"/>
    <property type="project" value="InterPro"/>
</dbReference>
<evidence type="ECO:0000313" key="8">
    <source>
        <dbReference type="Proteomes" id="UP000620596"/>
    </source>
</evidence>
<evidence type="ECO:0000256" key="3">
    <source>
        <dbReference type="ARBA" id="ARBA00022989"/>
    </source>
</evidence>
<feature type="transmembrane region" description="Helical" evidence="5">
    <location>
        <begin position="24"/>
        <end position="47"/>
    </location>
</feature>
<keyword evidence="4 5" id="KW-0472">Membrane</keyword>
<dbReference type="InterPro" id="IPR027417">
    <property type="entry name" value="P-loop_NTPase"/>
</dbReference>
<evidence type="ECO:0000256" key="5">
    <source>
        <dbReference type="SAM" id="Phobius"/>
    </source>
</evidence>
<dbReference type="GO" id="GO:0005886">
    <property type="term" value="C:plasma membrane"/>
    <property type="evidence" value="ECO:0007669"/>
    <property type="project" value="UniProtKB-SubCell"/>
</dbReference>
<keyword evidence="2 5" id="KW-0812">Transmembrane</keyword>
<dbReference type="Proteomes" id="UP000620596">
    <property type="component" value="Unassembled WGS sequence"/>
</dbReference>
<comment type="subcellular location">
    <subcellularLocation>
        <location evidence="1">Cell membrane</location>
        <topology evidence="1">Multi-pass membrane protein</topology>
    </subcellularLocation>
</comment>
<accession>A0A916WCR4</accession>
<protein>
    <recommendedName>
        <fullName evidence="6">ABC transmembrane type-1 domain-containing protein</fullName>
    </recommendedName>
</protein>
<dbReference type="InterPro" id="IPR036640">
    <property type="entry name" value="ABC1_TM_sf"/>
</dbReference>
<sequence length="425" mass="46156">MSPPPASSPLRDELPSTLRKLRGAFVTVAIFSGFLNLLMLAPSLYMLQVYDRVLASRNETTLVVLTVLLVGAIVFMSALEAIRTWVLVRVGAQLDAELNAPVFNATFDRSLAQSGSNATQPMLDLDTLRQTLTGPALLTLFDAPWMPIYLIVISLFSIELGIFALVGALLLGVLAVVNEKISKPKLDEAQKYSAQSQLALGHHLRNAEIIEALGMLPQIRRRWHGLHQKQIHLQAIASDQAAVMGGVTKFIRITMQSLALGFGALLVLEGKMSPGSMIAASILVSRALAPVEMLVGNWKQIITGRSSYARIKELLNNYPVRQHGMPLAAPSGAVRFEGVAAAAPSSRQFILKNLNFTIAAGESVAIIGASGVPWRGRCAWTAQTFISGTRISWDLIWATCRKTLNCLTEQSLKTLPVLANSTRRK</sequence>
<feature type="transmembrane region" description="Helical" evidence="5">
    <location>
        <begin position="148"/>
        <end position="177"/>
    </location>
</feature>
<evidence type="ECO:0000313" key="7">
    <source>
        <dbReference type="EMBL" id="GGA87597.1"/>
    </source>
</evidence>
<feature type="transmembrane region" description="Helical" evidence="5">
    <location>
        <begin position="59"/>
        <end position="79"/>
    </location>
</feature>
<gene>
    <name evidence="7" type="ORF">GCM10011496_05310</name>
</gene>
<evidence type="ECO:0000259" key="6">
    <source>
        <dbReference type="PROSITE" id="PS50929"/>
    </source>
</evidence>
<dbReference type="SUPFAM" id="SSF90123">
    <property type="entry name" value="ABC transporter transmembrane region"/>
    <property type="match status" value="1"/>
</dbReference>
<dbReference type="InterPro" id="IPR039421">
    <property type="entry name" value="Type_1_exporter"/>
</dbReference>
<dbReference type="PROSITE" id="PS50929">
    <property type="entry name" value="ABC_TM1F"/>
    <property type="match status" value="1"/>
</dbReference>
<keyword evidence="8" id="KW-1185">Reference proteome</keyword>
<dbReference type="EMBL" id="BMIG01000002">
    <property type="protein sequence ID" value="GGA87597.1"/>
    <property type="molecule type" value="Genomic_DNA"/>
</dbReference>
<dbReference type="Gene3D" id="3.40.50.300">
    <property type="entry name" value="P-loop containing nucleotide triphosphate hydrolases"/>
    <property type="match status" value="1"/>
</dbReference>
<keyword evidence="3 5" id="KW-1133">Transmembrane helix</keyword>
<dbReference type="Gene3D" id="1.20.1560.10">
    <property type="entry name" value="ABC transporter type 1, transmembrane domain"/>
    <property type="match status" value="1"/>
</dbReference>
<feature type="domain" description="ABC transmembrane type-1" evidence="6">
    <location>
        <begin position="26"/>
        <end position="303"/>
    </location>
</feature>
<dbReference type="GO" id="GO:0034040">
    <property type="term" value="F:ATPase-coupled lipid transmembrane transporter activity"/>
    <property type="evidence" value="ECO:0007669"/>
    <property type="project" value="TreeGrafter"/>
</dbReference>
<evidence type="ECO:0000256" key="4">
    <source>
        <dbReference type="ARBA" id="ARBA00023136"/>
    </source>
</evidence>
<reference evidence="7" key="1">
    <citation type="journal article" date="2014" name="Int. J. Syst. Evol. Microbiol.">
        <title>Complete genome sequence of Corynebacterium casei LMG S-19264T (=DSM 44701T), isolated from a smear-ripened cheese.</title>
        <authorList>
            <consortium name="US DOE Joint Genome Institute (JGI-PGF)"/>
            <person name="Walter F."/>
            <person name="Albersmeier A."/>
            <person name="Kalinowski J."/>
            <person name="Ruckert C."/>
        </authorList>
    </citation>
    <scope>NUCLEOTIDE SEQUENCE</scope>
    <source>
        <strain evidence="7">CGMCC 1.15322</strain>
    </source>
</reference>
<proteinExistence type="predicted"/>